<accession>R8BL24</accession>
<proteinExistence type="predicted"/>
<evidence type="ECO:0000313" key="3">
    <source>
        <dbReference type="Proteomes" id="UP000014074"/>
    </source>
</evidence>
<dbReference type="Proteomes" id="UP000014074">
    <property type="component" value="Unassembled WGS sequence"/>
</dbReference>
<keyword evidence="3" id="KW-1185">Reference proteome</keyword>
<dbReference type="OrthoDB" id="294251at2759"/>
<reference evidence="3" key="1">
    <citation type="journal article" date="2013" name="Genome Announc.">
        <title>Draft genome sequence of the ascomycete Phaeoacremonium aleophilum strain UCR-PA7, a causal agent of the esca disease complex in grapevines.</title>
        <authorList>
            <person name="Blanco-Ulate B."/>
            <person name="Rolshausen P."/>
            <person name="Cantu D."/>
        </authorList>
    </citation>
    <scope>NUCLEOTIDE SEQUENCE [LARGE SCALE GENOMIC DNA]</scope>
    <source>
        <strain evidence="3">UCR-PA7</strain>
    </source>
</reference>
<dbReference type="eggNOG" id="KOG1102">
    <property type="taxonomic scope" value="Eukaryota"/>
</dbReference>
<dbReference type="SMART" id="SM00164">
    <property type="entry name" value="TBC"/>
    <property type="match status" value="1"/>
</dbReference>
<dbReference type="Gene3D" id="1.10.8.270">
    <property type="entry name" value="putative rabgap domain of human tbc1 domain family member 14 like domains"/>
    <property type="match status" value="1"/>
</dbReference>
<organism evidence="2 3">
    <name type="scientific">Phaeoacremonium minimum (strain UCR-PA7)</name>
    <name type="common">Esca disease fungus</name>
    <name type="synonym">Togninia minima</name>
    <dbReference type="NCBI Taxonomy" id="1286976"/>
    <lineage>
        <taxon>Eukaryota</taxon>
        <taxon>Fungi</taxon>
        <taxon>Dikarya</taxon>
        <taxon>Ascomycota</taxon>
        <taxon>Pezizomycotina</taxon>
        <taxon>Sordariomycetes</taxon>
        <taxon>Sordariomycetidae</taxon>
        <taxon>Togniniales</taxon>
        <taxon>Togniniaceae</taxon>
        <taxon>Phaeoacremonium</taxon>
    </lineage>
</organism>
<dbReference type="Gene3D" id="1.10.472.80">
    <property type="entry name" value="Ypt/Rab-GAP domain of gyp1p, domain 3"/>
    <property type="match status" value="1"/>
</dbReference>
<dbReference type="GO" id="GO:0005096">
    <property type="term" value="F:GTPase activator activity"/>
    <property type="evidence" value="ECO:0007669"/>
    <property type="project" value="TreeGrafter"/>
</dbReference>
<dbReference type="FunFam" id="1.10.472.80:FF:000055">
    <property type="entry name" value="TBC domain-containing protein C1778.09"/>
    <property type="match status" value="1"/>
</dbReference>
<dbReference type="Pfam" id="PF00566">
    <property type="entry name" value="RabGAP-TBC"/>
    <property type="match status" value="1"/>
</dbReference>
<dbReference type="AlphaFoldDB" id="R8BL24"/>
<protein>
    <submittedName>
        <fullName evidence="2">Putative tbc domain-containing protein</fullName>
    </submittedName>
</protein>
<dbReference type="KEGG" id="tmn:UCRPA7_4430"/>
<dbReference type="EMBL" id="KB933118">
    <property type="protein sequence ID" value="EOO00049.1"/>
    <property type="molecule type" value="Genomic_DNA"/>
</dbReference>
<dbReference type="PROSITE" id="PS50086">
    <property type="entry name" value="TBC_RABGAP"/>
    <property type="match status" value="1"/>
</dbReference>
<dbReference type="GO" id="GO:0031267">
    <property type="term" value="F:small GTPase binding"/>
    <property type="evidence" value="ECO:0007669"/>
    <property type="project" value="TreeGrafter"/>
</dbReference>
<name>R8BL24_PHAM7</name>
<evidence type="ECO:0000313" key="2">
    <source>
        <dbReference type="EMBL" id="EOO00049.1"/>
    </source>
</evidence>
<dbReference type="GeneID" id="19324881"/>
<dbReference type="HOGENOM" id="CLU_003663_0_0_1"/>
<feature type="domain" description="Rab-GAP TBC" evidence="1">
    <location>
        <begin position="85"/>
        <end position="278"/>
    </location>
</feature>
<evidence type="ECO:0000259" key="1">
    <source>
        <dbReference type="PROSITE" id="PS50086"/>
    </source>
</evidence>
<dbReference type="InterPro" id="IPR035969">
    <property type="entry name" value="Rab-GAP_TBC_sf"/>
</dbReference>
<dbReference type="FunFam" id="1.10.8.270:FF:000023">
    <property type="entry name" value="TBC domain-containing protein C1778.09"/>
    <property type="match status" value="1"/>
</dbReference>
<dbReference type="InterPro" id="IPR050302">
    <property type="entry name" value="Rab_GAP_TBC_domain"/>
</dbReference>
<dbReference type="SUPFAM" id="SSF47923">
    <property type="entry name" value="Ypt/Rab-GAP domain of gyp1p"/>
    <property type="match status" value="2"/>
</dbReference>
<dbReference type="PANTHER" id="PTHR47219:SF9">
    <property type="entry name" value="GTPASE ACTIVATING PROTEIN AND CENTROSOME-ASSOCIATED, ISOFORM B"/>
    <property type="match status" value="1"/>
</dbReference>
<sequence>MLPHNRNRRWMDEAGEMLTLSPGLSDIAEEEKNEKLSEALKKKEWERSEKWRKMAKSVKKGKSGEGTGFEFDTKNQKVIDRTWKGIPDCWRAAAWYSFLATSAQAAKSPATEEEIIADFQKLQEHGSPDDVQIDLDVPRTINRHIMFRKRYRGGQRLLFRVLHALSLYFPDTGYVQGMAALAATLLCYYDEERCFVMLVRMWQLRGLERLYQPGFAGLMTALDDFEKTWLGGKEVAKKLSELAISATAYGTRWYLTLFNLSVPFPAQLRVWDVFMLLGDAPPIPPNPSLEKLKDPELPFLGLDILHATSTALIDALQEVLLDSDFENAMKALTSWVPIKDEDMLMKVVRAEWKHHQKKKP</sequence>
<gene>
    <name evidence="2" type="ORF">UCRPA7_4430</name>
</gene>
<dbReference type="RefSeq" id="XP_007915210.1">
    <property type="nucleotide sequence ID" value="XM_007917019.1"/>
</dbReference>
<dbReference type="InterPro" id="IPR000195">
    <property type="entry name" value="Rab-GAP-TBC_dom"/>
</dbReference>
<dbReference type="PANTHER" id="PTHR47219">
    <property type="entry name" value="RAB GTPASE-ACTIVATING PROTEIN 1-LIKE"/>
    <property type="match status" value="1"/>
</dbReference>